<keyword evidence="4" id="KW-1185">Reference proteome</keyword>
<dbReference type="GO" id="GO:0006310">
    <property type="term" value="P:DNA recombination"/>
    <property type="evidence" value="ECO:0007669"/>
    <property type="project" value="UniProtKB-KW"/>
</dbReference>
<dbReference type="OrthoDB" id="2506750at2759"/>
<evidence type="ECO:0000256" key="1">
    <source>
        <dbReference type="ARBA" id="ARBA00023125"/>
    </source>
</evidence>
<dbReference type="OMA" id="HMELMEN"/>
<evidence type="ECO:0000313" key="4">
    <source>
        <dbReference type="Proteomes" id="UP000008783"/>
    </source>
</evidence>
<dbReference type="PANTHER" id="PTHR34605:SF3">
    <property type="entry name" value="P CELL-TYPE AGGLUTINATION PROTEIN MAP4-LIKE-RELATED"/>
    <property type="match status" value="1"/>
</dbReference>
<dbReference type="InParanoid" id="E3KAP1"/>
<dbReference type="AlphaFoldDB" id="E3KAP1"/>
<gene>
    <name evidence="3" type="ORF">PGTG_07069</name>
</gene>
<name>E3KAP1_PUCGT</name>
<sequence>MASLDLSKLTAFLANGSSPREPTAIDIHYLKGFKWNTIVSYNAAVKKFMKHRTETNRLPFVLPASADDIYQFFFWAGRNEEQQTTQEIKATTVEKYLYGIQAWHEYHSQPYPKESKSKVSTLLKSSAKIDAQVPDKPKKAAVQIRHLIFLNKHLEGKGPQAEAIRDLALTAFWGMARLAELTYPTESGQISKARSLLTSDIQFEHSSQGEVATLVLRNAKTCAPGETQTIQLRSLNNPLCPVRAIRRRLDECLQKETSLFGFYMEGKRYHLTRNMVVTAVRDAWKEGKFQGLSGHSFRVGGASLRFAMGVPTEEICQLGRWVSDCYKLYIRQYSAAEKAEAKKMLRQI</sequence>
<dbReference type="InterPro" id="IPR010998">
    <property type="entry name" value="Integrase_recombinase_N"/>
</dbReference>
<proteinExistence type="predicted"/>
<dbReference type="InterPro" id="IPR011010">
    <property type="entry name" value="DNA_brk_join_enz"/>
</dbReference>
<dbReference type="GO" id="GO:0015074">
    <property type="term" value="P:DNA integration"/>
    <property type="evidence" value="ECO:0007669"/>
    <property type="project" value="InterPro"/>
</dbReference>
<dbReference type="GO" id="GO:0003677">
    <property type="term" value="F:DNA binding"/>
    <property type="evidence" value="ECO:0007669"/>
    <property type="project" value="UniProtKB-KW"/>
</dbReference>
<dbReference type="HOGENOM" id="CLU_003292_5_0_1"/>
<protein>
    <recommendedName>
        <fullName evidence="5">Tyr recombinase domain-containing protein</fullName>
    </recommendedName>
</protein>
<dbReference type="GeneID" id="10537186"/>
<keyword evidence="1" id="KW-0238">DNA-binding</keyword>
<dbReference type="KEGG" id="pgr:PGTG_07069"/>
<dbReference type="Gene3D" id="1.10.443.10">
    <property type="entry name" value="Intergrase catalytic core"/>
    <property type="match status" value="1"/>
</dbReference>
<keyword evidence="2" id="KW-0233">DNA recombination</keyword>
<evidence type="ECO:0000313" key="3">
    <source>
        <dbReference type="EMBL" id="EFP81448.1"/>
    </source>
</evidence>
<reference key="1">
    <citation type="submission" date="2007-01" db="EMBL/GenBank/DDBJ databases">
        <title>The Genome Sequence of Puccinia graminis f. sp. tritici Strain CRL 75-36-700-3.</title>
        <authorList>
            <consortium name="The Broad Institute Genome Sequencing Platform"/>
            <person name="Birren B."/>
            <person name="Lander E."/>
            <person name="Galagan J."/>
            <person name="Nusbaum C."/>
            <person name="Devon K."/>
            <person name="Cuomo C."/>
            <person name="Jaffe D."/>
            <person name="Butler J."/>
            <person name="Alvarez P."/>
            <person name="Gnerre S."/>
            <person name="Grabherr M."/>
            <person name="Mauceli E."/>
            <person name="Brockman W."/>
            <person name="Young S."/>
            <person name="LaButti K."/>
            <person name="Sykes S."/>
            <person name="DeCaprio D."/>
            <person name="Crawford M."/>
            <person name="Koehrsen M."/>
            <person name="Engels R."/>
            <person name="Montgomery P."/>
            <person name="Pearson M."/>
            <person name="Howarth C."/>
            <person name="Larson L."/>
            <person name="White J."/>
            <person name="Zeng Q."/>
            <person name="Kodira C."/>
            <person name="Yandava C."/>
            <person name="Alvarado L."/>
            <person name="O'Leary S."/>
            <person name="Szabo L."/>
            <person name="Dean R."/>
            <person name="Schein J."/>
        </authorList>
    </citation>
    <scope>NUCLEOTIDE SEQUENCE</scope>
    <source>
        <strain>CRL 75-36-700-3</strain>
    </source>
</reference>
<dbReference type="Proteomes" id="UP000008783">
    <property type="component" value="Unassembled WGS sequence"/>
</dbReference>
<accession>E3KAP1</accession>
<evidence type="ECO:0000256" key="2">
    <source>
        <dbReference type="ARBA" id="ARBA00023172"/>
    </source>
</evidence>
<reference evidence="4" key="2">
    <citation type="journal article" date="2011" name="Proc. Natl. Acad. Sci. U.S.A.">
        <title>Obligate biotrophy features unraveled by the genomic analysis of rust fungi.</title>
        <authorList>
            <person name="Duplessis S."/>
            <person name="Cuomo C.A."/>
            <person name="Lin Y.-C."/>
            <person name="Aerts A."/>
            <person name="Tisserant E."/>
            <person name="Veneault-Fourrey C."/>
            <person name="Joly D.L."/>
            <person name="Hacquard S."/>
            <person name="Amselem J."/>
            <person name="Cantarel B.L."/>
            <person name="Chiu R."/>
            <person name="Coutinho P.M."/>
            <person name="Feau N."/>
            <person name="Field M."/>
            <person name="Frey P."/>
            <person name="Gelhaye E."/>
            <person name="Goldberg J."/>
            <person name="Grabherr M.G."/>
            <person name="Kodira C.D."/>
            <person name="Kohler A."/>
            <person name="Kuees U."/>
            <person name="Lindquist E.A."/>
            <person name="Lucas S.M."/>
            <person name="Mago R."/>
            <person name="Mauceli E."/>
            <person name="Morin E."/>
            <person name="Murat C."/>
            <person name="Pangilinan J.L."/>
            <person name="Park R."/>
            <person name="Pearson M."/>
            <person name="Quesneville H."/>
            <person name="Rouhier N."/>
            <person name="Sakthikumar S."/>
            <person name="Salamov A.A."/>
            <person name="Schmutz J."/>
            <person name="Selles B."/>
            <person name="Shapiro H."/>
            <person name="Tanguay P."/>
            <person name="Tuskan G.A."/>
            <person name="Henrissat B."/>
            <person name="Van de Peer Y."/>
            <person name="Rouze P."/>
            <person name="Ellis J.G."/>
            <person name="Dodds P.N."/>
            <person name="Schein J.E."/>
            <person name="Zhong S."/>
            <person name="Hamelin R.C."/>
            <person name="Grigoriev I.V."/>
            <person name="Szabo L.J."/>
            <person name="Martin F."/>
        </authorList>
    </citation>
    <scope>NUCLEOTIDE SEQUENCE [LARGE SCALE GENOMIC DNA]</scope>
    <source>
        <strain evidence="4">CRL 75-36-700-3 / race SCCL</strain>
    </source>
</reference>
<dbReference type="SUPFAM" id="SSF47823">
    <property type="entry name" value="lambda integrase-like, N-terminal domain"/>
    <property type="match status" value="1"/>
</dbReference>
<evidence type="ECO:0008006" key="5">
    <source>
        <dbReference type="Google" id="ProtNLM"/>
    </source>
</evidence>
<dbReference type="InterPro" id="IPR013762">
    <property type="entry name" value="Integrase-like_cat_sf"/>
</dbReference>
<dbReference type="SUPFAM" id="SSF56349">
    <property type="entry name" value="DNA breaking-rejoining enzymes"/>
    <property type="match status" value="1"/>
</dbReference>
<organism evidence="3 4">
    <name type="scientific">Puccinia graminis f. sp. tritici (strain CRL 75-36-700-3 / race SCCL)</name>
    <name type="common">Black stem rust fungus</name>
    <dbReference type="NCBI Taxonomy" id="418459"/>
    <lineage>
        <taxon>Eukaryota</taxon>
        <taxon>Fungi</taxon>
        <taxon>Dikarya</taxon>
        <taxon>Basidiomycota</taxon>
        <taxon>Pucciniomycotina</taxon>
        <taxon>Pucciniomycetes</taxon>
        <taxon>Pucciniales</taxon>
        <taxon>Pucciniaceae</taxon>
        <taxon>Puccinia</taxon>
    </lineage>
</organism>
<dbReference type="EMBL" id="DS178278">
    <property type="protein sequence ID" value="EFP81448.1"/>
    <property type="molecule type" value="Genomic_DNA"/>
</dbReference>
<dbReference type="VEuPathDB" id="FungiDB:PGTG_07069"/>
<dbReference type="RefSeq" id="XP_003325867.1">
    <property type="nucleotide sequence ID" value="XM_003325819.1"/>
</dbReference>
<dbReference type="PANTHER" id="PTHR34605">
    <property type="entry name" value="PHAGE_INTEGRASE DOMAIN-CONTAINING PROTEIN"/>
    <property type="match status" value="1"/>
</dbReference>
<dbReference type="Gene3D" id="1.10.150.130">
    <property type="match status" value="1"/>
</dbReference>
<dbReference type="InterPro" id="IPR052925">
    <property type="entry name" value="Phage_Integrase-like_Recomb"/>
</dbReference>